<dbReference type="AlphaFoldDB" id="A0A3R6VI84"/>
<evidence type="ECO:0000313" key="3">
    <source>
        <dbReference type="Proteomes" id="UP000285060"/>
    </source>
</evidence>
<protein>
    <submittedName>
        <fullName evidence="2">Uncharacterized protein</fullName>
    </submittedName>
</protein>
<feature type="transmembrane region" description="Helical" evidence="1">
    <location>
        <begin position="116"/>
        <end position="135"/>
    </location>
</feature>
<name>A0A3R6VI84_9STRA</name>
<keyword evidence="3" id="KW-1185">Reference proteome</keyword>
<organism evidence="2 3">
    <name type="scientific">Aphanomyces invadans</name>
    <dbReference type="NCBI Taxonomy" id="157072"/>
    <lineage>
        <taxon>Eukaryota</taxon>
        <taxon>Sar</taxon>
        <taxon>Stramenopiles</taxon>
        <taxon>Oomycota</taxon>
        <taxon>Saprolegniomycetes</taxon>
        <taxon>Saprolegniales</taxon>
        <taxon>Verrucalvaceae</taxon>
        <taxon>Aphanomyces</taxon>
    </lineage>
</organism>
<feature type="transmembrane region" description="Helical" evidence="1">
    <location>
        <begin position="28"/>
        <end position="47"/>
    </location>
</feature>
<dbReference type="Proteomes" id="UP000285060">
    <property type="component" value="Unassembled WGS sequence"/>
</dbReference>
<dbReference type="VEuPathDB" id="FungiDB:H310_12542"/>
<keyword evidence="1" id="KW-0812">Transmembrane</keyword>
<evidence type="ECO:0000313" key="2">
    <source>
        <dbReference type="EMBL" id="RHY26764.1"/>
    </source>
</evidence>
<proteinExistence type="predicted"/>
<reference evidence="2 3" key="1">
    <citation type="submission" date="2018-08" db="EMBL/GenBank/DDBJ databases">
        <title>Aphanomyces genome sequencing and annotation.</title>
        <authorList>
            <person name="Minardi D."/>
            <person name="Oidtmann B."/>
            <person name="Van Der Giezen M."/>
            <person name="Studholme D.J."/>
        </authorList>
    </citation>
    <scope>NUCLEOTIDE SEQUENCE [LARGE SCALE GENOMIC DNA]</scope>
    <source>
        <strain evidence="2 3">NJM0002</strain>
    </source>
</reference>
<evidence type="ECO:0000256" key="1">
    <source>
        <dbReference type="SAM" id="Phobius"/>
    </source>
</evidence>
<dbReference type="EMBL" id="QUSY01000916">
    <property type="protein sequence ID" value="RHY26764.1"/>
    <property type="molecule type" value="Genomic_DNA"/>
</dbReference>
<comment type="caution">
    <text evidence="2">The sequence shown here is derived from an EMBL/GenBank/DDBJ whole genome shotgun (WGS) entry which is preliminary data.</text>
</comment>
<sequence>MESEYFAVEVQTHILLEPPPNAMINLTFPQVIFVPPVLIILGAVTLLNFKNLFLAITNCTFFFMKALIAHREMLVDANNRTSNELVKTIKPALVYVKNFLEAVVGKASSFSFKLEHILLVAIVFALFAVANEISIGNDLKEKELKLLRAQAKASDKKDAESKKKD</sequence>
<keyword evidence="1" id="KW-0472">Membrane</keyword>
<keyword evidence="1" id="KW-1133">Transmembrane helix</keyword>
<accession>A0A3R6VI84</accession>
<gene>
    <name evidence="2" type="ORF">DYB32_007319</name>
</gene>